<gene>
    <name evidence="2" type="ORF">T190607A01A_30154</name>
</gene>
<comment type="caution">
    <text evidence="2">The sequence shown here is derived from an EMBL/GenBank/DDBJ whole genome shotgun (WGS) entry which is preliminary data.</text>
</comment>
<evidence type="ECO:0008006" key="4">
    <source>
        <dbReference type="Google" id="ProtNLM"/>
    </source>
</evidence>
<sequence>MMKRFLCVVALFFGTNLLAQSELSFGWLPKVNISKKLNENLKWVNSIEAREDIYKESFQFSHNLVDLSTILSYRSDINESFNFGYILRFREGETIHRLLQHYNRIQNLETFKLAHRFGLEQFFQSDIKTQFRTRYRATIQKALSGEKVDVNEWYLKISNEYLYHFNEKDLEIRLSPYLGYKLSKKDKIEFGLDYRLGKVLETEHKNNLWFRTTWYISL</sequence>
<dbReference type="Proteomes" id="UP001497416">
    <property type="component" value="Unassembled WGS sequence"/>
</dbReference>
<protein>
    <recommendedName>
        <fullName evidence="4">DUF2490 domain-containing protein</fullName>
    </recommendedName>
</protein>
<name>A0ABP1EP61_9FLAO</name>
<proteinExistence type="predicted"/>
<accession>A0ABP1EP61</accession>
<evidence type="ECO:0000313" key="3">
    <source>
        <dbReference type="Proteomes" id="UP001497416"/>
    </source>
</evidence>
<evidence type="ECO:0000256" key="1">
    <source>
        <dbReference type="SAM" id="SignalP"/>
    </source>
</evidence>
<dbReference type="Pfam" id="PF10677">
    <property type="entry name" value="DUF2490"/>
    <property type="match status" value="1"/>
</dbReference>
<organism evidence="2 3">
    <name type="scientific">Tenacibaculum platacis</name>
    <dbReference type="NCBI Taxonomy" id="3137852"/>
    <lineage>
        <taxon>Bacteria</taxon>
        <taxon>Pseudomonadati</taxon>
        <taxon>Bacteroidota</taxon>
        <taxon>Flavobacteriia</taxon>
        <taxon>Flavobacteriales</taxon>
        <taxon>Flavobacteriaceae</taxon>
        <taxon>Tenacibaculum</taxon>
    </lineage>
</organism>
<reference evidence="2 3" key="1">
    <citation type="submission" date="2024-05" db="EMBL/GenBank/DDBJ databases">
        <authorList>
            <person name="Duchaud E."/>
        </authorList>
    </citation>
    <scope>NUCLEOTIDE SEQUENCE [LARGE SCALE GENOMIC DNA]</scope>
    <source>
        <strain evidence="2">Ena-SAMPLE-TAB-13-05-2024-13:56:06:370-140302</strain>
    </source>
</reference>
<dbReference type="EMBL" id="CAXIXY010000005">
    <property type="protein sequence ID" value="CAL2088576.1"/>
    <property type="molecule type" value="Genomic_DNA"/>
</dbReference>
<keyword evidence="1" id="KW-0732">Signal</keyword>
<keyword evidence="3" id="KW-1185">Reference proteome</keyword>
<feature type="chain" id="PRO_5045198964" description="DUF2490 domain-containing protein" evidence="1">
    <location>
        <begin position="20"/>
        <end position="218"/>
    </location>
</feature>
<dbReference type="InterPro" id="IPR019619">
    <property type="entry name" value="DUF2490"/>
</dbReference>
<evidence type="ECO:0000313" key="2">
    <source>
        <dbReference type="EMBL" id="CAL2088576.1"/>
    </source>
</evidence>
<feature type="signal peptide" evidence="1">
    <location>
        <begin position="1"/>
        <end position="19"/>
    </location>
</feature>
<dbReference type="RefSeq" id="WP_348712535.1">
    <property type="nucleotide sequence ID" value="NZ_CAXIXY010000005.1"/>
</dbReference>